<evidence type="ECO:0000256" key="3">
    <source>
        <dbReference type="ARBA" id="ARBA00011245"/>
    </source>
</evidence>
<dbReference type="GO" id="GO:0006423">
    <property type="term" value="P:cysteinyl-tRNA aminoacylation"/>
    <property type="evidence" value="ECO:0007669"/>
    <property type="project" value="UniProtKB-UniRule"/>
</dbReference>
<dbReference type="EC" id="6.1.1.16" evidence="13"/>
<dbReference type="Pfam" id="PF01406">
    <property type="entry name" value="tRNA-synt_1e"/>
    <property type="match status" value="1"/>
</dbReference>
<keyword evidence="8 13" id="KW-0862">Zinc</keyword>
<evidence type="ECO:0000256" key="8">
    <source>
        <dbReference type="ARBA" id="ARBA00022833"/>
    </source>
</evidence>
<dbReference type="Proteomes" id="UP000624041">
    <property type="component" value="Unassembled WGS sequence"/>
</dbReference>
<evidence type="ECO:0000256" key="10">
    <source>
        <dbReference type="ARBA" id="ARBA00022917"/>
    </source>
</evidence>
<reference evidence="16" key="1">
    <citation type="journal article" date="2014" name="Int. J. Syst. Evol. Microbiol.">
        <title>Complete genome sequence of Corynebacterium casei LMG S-19264T (=DSM 44701T), isolated from a smear-ripened cheese.</title>
        <authorList>
            <consortium name="US DOE Joint Genome Institute (JGI-PGF)"/>
            <person name="Walter F."/>
            <person name="Albersmeier A."/>
            <person name="Kalinowski J."/>
            <person name="Ruckert C."/>
        </authorList>
    </citation>
    <scope>NUCLEOTIDE SEQUENCE</scope>
    <source>
        <strain evidence="16">JCM 17251</strain>
    </source>
</reference>
<feature type="short sequence motif" description="'HIGH' region" evidence="13">
    <location>
        <begin position="31"/>
        <end position="41"/>
    </location>
</feature>
<feature type="binding site" evidence="13">
    <location>
        <position position="234"/>
    </location>
    <ligand>
        <name>Zn(2+)</name>
        <dbReference type="ChEBI" id="CHEBI:29105"/>
    </ligand>
</feature>
<keyword evidence="11 13" id="KW-0030">Aminoacyl-tRNA synthetase</keyword>
<dbReference type="InterPro" id="IPR014729">
    <property type="entry name" value="Rossmann-like_a/b/a_fold"/>
</dbReference>
<dbReference type="RefSeq" id="WP_188858471.1">
    <property type="nucleotide sequence ID" value="NZ_BMOS01000024.1"/>
</dbReference>
<protein>
    <recommendedName>
        <fullName evidence="13">Cysteine--tRNA ligase</fullName>
        <ecNumber evidence="13">6.1.1.16</ecNumber>
    </recommendedName>
    <alternativeName>
        <fullName evidence="13">Cysteinyl-tRNA synthetase</fullName>
        <shortName evidence="13">CysRS</shortName>
    </alternativeName>
</protein>
<dbReference type="HAMAP" id="MF_00041">
    <property type="entry name" value="Cys_tRNA_synth"/>
    <property type="match status" value="1"/>
</dbReference>
<dbReference type="GO" id="GO:0004817">
    <property type="term" value="F:cysteine-tRNA ligase activity"/>
    <property type="evidence" value="ECO:0007669"/>
    <property type="project" value="UniProtKB-UniRule"/>
</dbReference>
<feature type="binding site" evidence="13">
    <location>
        <position position="238"/>
    </location>
    <ligand>
        <name>Zn(2+)</name>
        <dbReference type="ChEBI" id="CHEBI:29105"/>
    </ligand>
</feature>
<comment type="catalytic activity">
    <reaction evidence="12 13">
        <text>tRNA(Cys) + L-cysteine + ATP = L-cysteinyl-tRNA(Cys) + AMP + diphosphate</text>
        <dbReference type="Rhea" id="RHEA:17773"/>
        <dbReference type="Rhea" id="RHEA-COMP:9661"/>
        <dbReference type="Rhea" id="RHEA-COMP:9679"/>
        <dbReference type="ChEBI" id="CHEBI:30616"/>
        <dbReference type="ChEBI" id="CHEBI:33019"/>
        <dbReference type="ChEBI" id="CHEBI:35235"/>
        <dbReference type="ChEBI" id="CHEBI:78442"/>
        <dbReference type="ChEBI" id="CHEBI:78517"/>
        <dbReference type="ChEBI" id="CHEBI:456215"/>
        <dbReference type="EC" id="6.1.1.16"/>
    </reaction>
</comment>
<evidence type="ECO:0000313" key="17">
    <source>
        <dbReference type="Proteomes" id="UP000624041"/>
    </source>
</evidence>
<feature type="modified residue" description="Phosphoserine" evidence="13">
    <location>
        <position position="270"/>
    </location>
</feature>
<evidence type="ECO:0000259" key="15">
    <source>
        <dbReference type="SMART" id="SM00840"/>
    </source>
</evidence>
<dbReference type="CDD" id="cd00672">
    <property type="entry name" value="CysRS_core"/>
    <property type="match status" value="1"/>
</dbReference>
<feature type="binding site" evidence="13">
    <location>
        <position position="209"/>
    </location>
    <ligand>
        <name>Zn(2+)</name>
        <dbReference type="ChEBI" id="CHEBI:29105"/>
    </ligand>
</feature>
<feature type="domain" description="Cysteinyl-tRNA synthetase class Ia DALR" evidence="15">
    <location>
        <begin position="353"/>
        <end position="417"/>
    </location>
</feature>
<keyword evidence="14" id="KW-0175">Coiled coil</keyword>
<keyword evidence="7 13" id="KW-0547">Nucleotide-binding</keyword>
<dbReference type="Pfam" id="PF23493">
    <property type="entry name" value="CysS_C"/>
    <property type="match status" value="1"/>
</dbReference>
<keyword evidence="9 13" id="KW-0067">ATP-binding</keyword>
<keyword evidence="10 13" id="KW-0648">Protein biosynthesis</keyword>
<comment type="subunit">
    <text evidence="3 13">Monomer.</text>
</comment>
<keyword evidence="17" id="KW-1185">Reference proteome</keyword>
<dbReference type="InterPro" id="IPR015803">
    <property type="entry name" value="Cys-tRNA-ligase"/>
</dbReference>
<dbReference type="AlphaFoldDB" id="A0A917Y2R4"/>
<evidence type="ECO:0000313" key="16">
    <source>
        <dbReference type="EMBL" id="GGN62854.1"/>
    </source>
</evidence>
<dbReference type="InterPro" id="IPR032678">
    <property type="entry name" value="tRNA-synt_1_cat_dom"/>
</dbReference>
<dbReference type="InterPro" id="IPR009080">
    <property type="entry name" value="tRNAsynth_Ia_anticodon-bd"/>
</dbReference>
<dbReference type="InterPro" id="IPR024909">
    <property type="entry name" value="Cys-tRNA/MSH_ligase"/>
</dbReference>
<evidence type="ECO:0000256" key="9">
    <source>
        <dbReference type="ARBA" id="ARBA00022840"/>
    </source>
</evidence>
<name>A0A917Y2R4_9BACI</name>
<feature type="coiled-coil region" evidence="14">
    <location>
        <begin position="407"/>
        <end position="441"/>
    </location>
</feature>
<keyword evidence="4 13" id="KW-0963">Cytoplasm</keyword>
<gene>
    <name evidence="13 16" type="primary">cysS</name>
    <name evidence="16" type="ORF">GCM10007971_29190</name>
</gene>
<evidence type="ECO:0000256" key="11">
    <source>
        <dbReference type="ARBA" id="ARBA00023146"/>
    </source>
</evidence>
<keyword evidence="5 13" id="KW-0436">Ligase</keyword>
<dbReference type="PANTHER" id="PTHR10890:SF3">
    <property type="entry name" value="CYSTEINE--TRNA LIGASE, CYTOPLASMIC"/>
    <property type="match status" value="1"/>
</dbReference>
<evidence type="ECO:0000256" key="7">
    <source>
        <dbReference type="ARBA" id="ARBA00022741"/>
    </source>
</evidence>
<keyword evidence="13" id="KW-0597">Phosphoprotein</keyword>
<dbReference type="NCBIfam" id="TIGR00435">
    <property type="entry name" value="cysS"/>
    <property type="match status" value="1"/>
</dbReference>
<dbReference type="PANTHER" id="PTHR10890">
    <property type="entry name" value="CYSTEINYL-TRNA SYNTHETASE"/>
    <property type="match status" value="1"/>
</dbReference>
<accession>A0A917Y2R4</accession>
<dbReference type="SUPFAM" id="SSF47323">
    <property type="entry name" value="Anticodon-binding domain of a subclass of class I aminoacyl-tRNA synthetases"/>
    <property type="match status" value="1"/>
</dbReference>
<proteinExistence type="inferred from homology"/>
<comment type="similarity">
    <text evidence="2 13">Belongs to the class-I aminoacyl-tRNA synthetase family.</text>
</comment>
<evidence type="ECO:0000256" key="1">
    <source>
        <dbReference type="ARBA" id="ARBA00004496"/>
    </source>
</evidence>
<dbReference type="EMBL" id="BMOS01000024">
    <property type="protein sequence ID" value="GGN62854.1"/>
    <property type="molecule type" value="Genomic_DNA"/>
</dbReference>
<feature type="binding site" evidence="13">
    <location>
        <position position="29"/>
    </location>
    <ligand>
        <name>Zn(2+)</name>
        <dbReference type="ChEBI" id="CHEBI:29105"/>
    </ligand>
</feature>
<dbReference type="InterPro" id="IPR056411">
    <property type="entry name" value="CysS_C"/>
</dbReference>
<evidence type="ECO:0000256" key="14">
    <source>
        <dbReference type="SAM" id="Coils"/>
    </source>
</evidence>
<comment type="cofactor">
    <cofactor evidence="13">
        <name>Zn(2+)</name>
        <dbReference type="ChEBI" id="CHEBI:29105"/>
    </cofactor>
    <text evidence="13">Binds 1 zinc ion per subunit.</text>
</comment>
<dbReference type="GO" id="GO:0008270">
    <property type="term" value="F:zinc ion binding"/>
    <property type="evidence" value="ECO:0007669"/>
    <property type="project" value="UniProtKB-UniRule"/>
</dbReference>
<sequence length="466" mass="53885">MSIKLFNTLTREKEDFKPIEPGKLKMYVCGPTVYNYIHIGNARPAIVFDTVRRYFEYKGYEVDYVLNFTDVDDKIIQAAEESGEDVRTLADRFIDAYLADVQALGVKKATHHPRVTETMDDIIAFIEGLVDKGYAYEVEGDVYFKPRSFEGYGKLSHQSIDELRVGARIQVGEKKEDPLDFALWKQAKDGEVAWDSPWGVGRPGWHIECSAMAKKYLGETIDIHAGGQDLTFPHHENEIAQSESMNDKPFANYWMHNGYINIDNEKMSKSLGNFVLTKDLIKKHDPEALRFFMLSVHYRNPINFTEELLGSAKNSLERIKTAYHNLEHRKQTSMNLVDNKEEWLKKIKQFTLDFEKEMDDDFNTANAISVLFDLAKEANIYLDQEQTHTSVLEAFQETIVTLLGILGIDLEEEQELLDEEIETLIEERNEARKNKDYQRADEIRDLLKNRSIILEDTAQGVRWKRG</sequence>
<evidence type="ECO:0000256" key="5">
    <source>
        <dbReference type="ARBA" id="ARBA00022598"/>
    </source>
</evidence>
<dbReference type="SUPFAM" id="SSF52374">
    <property type="entry name" value="Nucleotidylyl transferase"/>
    <property type="match status" value="1"/>
</dbReference>
<feature type="short sequence motif" description="'KMSKS' region" evidence="13">
    <location>
        <begin position="266"/>
        <end position="270"/>
    </location>
</feature>
<comment type="subcellular location">
    <subcellularLocation>
        <location evidence="1 13">Cytoplasm</location>
    </subcellularLocation>
</comment>
<dbReference type="Gene3D" id="3.40.50.620">
    <property type="entry name" value="HUPs"/>
    <property type="match status" value="1"/>
</dbReference>
<evidence type="ECO:0000256" key="12">
    <source>
        <dbReference type="ARBA" id="ARBA00047398"/>
    </source>
</evidence>
<reference evidence="16" key="2">
    <citation type="submission" date="2020-09" db="EMBL/GenBank/DDBJ databases">
        <authorList>
            <person name="Sun Q."/>
            <person name="Ohkuma M."/>
        </authorList>
    </citation>
    <scope>NUCLEOTIDE SEQUENCE</scope>
    <source>
        <strain evidence="16">JCM 17251</strain>
    </source>
</reference>
<comment type="caution">
    <text evidence="16">The sequence shown here is derived from an EMBL/GenBank/DDBJ whole genome shotgun (WGS) entry which is preliminary data.</text>
</comment>
<dbReference type="FunFam" id="3.40.50.620:FF:000009">
    <property type="entry name" value="Cysteine--tRNA ligase"/>
    <property type="match status" value="1"/>
</dbReference>
<dbReference type="InterPro" id="IPR015273">
    <property type="entry name" value="Cys-tRNA-synt_Ia_DALR"/>
</dbReference>
<dbReference type="SMART" id="SM00840">
    <property type="entry name" value="DALR_2"/>
    <property type="match status" value="1"/>
</dbReference>
<dbReference type="GO" id="GO:0005524">
    <property type="term" value="F:ATP binding"/>
    <property type="evidence" value="ECO:0007669"/>
    <property type="project" value="UniProtKB-UniRule"/>
</dbReference>
<keyword evidence="6 13" id="KW-0479">Metal-binding</keyword>
<evidence type="ECO:0000256" key="6">
    <source>
        <dbReference type="ARBA" id="ARBA00022723"/>
    </source>
</evidence>
<dbReference type="GO" id="GO:0005829">
    <property type="term" value="C:cytosol"/>
    <property type="evidence" value="ECO:0007669"/>
    <property type="project" value="TreeGrafter"/>
</dbReference>
<dbReference type="Pfam" id="PF09190">
    <property type="entry name" value="DALR_2"/>
    <property type="match status" value="1"/>
</dbReference>
<feature type="binding site" evidence="13">
    <location>
        <position position="269"/>
    </location>
    <ligand>
        <name>ATP</name>
        <dbReference type="ChEBI" id="CHEBI:30616"/>
    </ligand>
</feature>
<evidence type="ECO:0000256" key="2">
    <source>
        <dbReference type="ARBA" id="ARBA00005594"/>
    </source>
</evidence>
<organism evidence="16 17">
    <name type="scientific">Oceanobacillus indicireducens</name>
    <dbReference type="NCBI Taxonomy" id="1004261"/>
    <lineage>
        <taxon>Bacteria</taxon>
        <taxon>Bacillati</taxon>
        <taxon>Bacillota</taxon>
        <taxon>Bacilli</taxon>
        <taxon>Bacillales</taxon>
        <taxon>Bacillaceae</taxon>
        <taxon>Oceanobacillus</taxon>
    </lineage>
</organism>
<evidence type="ECO:0000256" key="4">
    <source>
        <dbReference type="ARBA" id="ARBA00022490"/>
    </source>
</evidence>
<dbReference type="Gene3D" id="1.20.120.1910">
    <property type="entry name" value="Cysteine-tRNA ligase, C-terminal anti-codon recognition domain"/>
    <property type="match status" value="1"/>
</dbReference>
<dbReference type="PRINTS" id="PR00983">
    <property type="entry name" value="TRNASYNTHCYS"/>
</dbReference>
<evidence type="ECO:0000256" key="13">
    <source>
        <dbReference type="HAMAP-Rule" id="MF_00041"/>
    </source>
</evidence>